<sequence>MHSLLSRLLDVSQVAAPRSHIALEAMTTRANLLPCSLPRTSVHLITFGTIPHIICIALFTQIRRRTLRHVASGHSPPVRDFCYCLELFVTYSSPRYLSILSLFAIGAYAMKLVTLPVTDEDWASGLQVLFGRKFSSDKLEWYHSKTLSTALTRIMQQRLTIFSRLMVTRYTAFALSTPPMSTSSIGQ</sequence>
<dbReference type="Proteomes" id="UP001497453">
    <property type="component" value="Chromosome 4"/>
</dbReference>
<reference evidence="2" key="1">
    <citation type="submission" date="2024-04" db="EMBL/GenBank/DDBJ databases">
        <authorList>
            <person name="Shaw F."/>
            <person name="Minotto A."/>
        </authorList>
    </citation>
    <scope>NUCLEOTIDE SEQUENCE [LARGE SCALE GENOMIC DNA]</scope>
</reference>
<keyword evidence="2" id="KW-1185">Reference proteome</keyword>
<evidence type="ECO:0000313" key="2">
    <source>
        <dbReference type="Proteomes" id="UP001497453"/>
    </source>
</evidence>
<dbReference type="EMBL" id="OZ037947">
    <property type="protein sequence ID" value="CAL1706009.1"/>
    <property type="molecule type" value="Genomic_DNA"/>
</dbReference>
<name>A0ABP1DFM1_9APHY</name>
<evidence type="ECO:0000313" key="1">
    <source>
        <dbReference type="EMBL" id="CAL1706009.1"/>
    </source>
</evidence>
<accession>A0ABP1DFM1</accession>
<organism evidence="1 2">
    <name type="scientific">Somion occarium</name>
    <dbReference type="NCBI Taxonomy" id="3059160"/>
    <lineage>
        <taxon>Eukaryota</taxon>
        <taxon>Fungi</taxon>
        <taxon>Dikarya</taxon>
        <taxon>Basidiomycota</taxon>
        <taxon>Agaricomycotina</taxon>
        <taxon>Agaricomycetes</taxon>
        <taxon>Polyporales</taxon>
        <taxon>Cerrenaceae</taxon>
        <taxon>Somion</taxon>
    </lineage>
</organism>
<gene>
    <name evidence="1" type="ORF">GFSPODELE1_LOCUS5687</name>
</gene>
<protein>
    <submittedName>
        <fullName evidence="1">Uncharacterized protein</fullName>
    </submittedName>
</protein>
<proteinExistence type="predicted"/>